<reference evidence="2 3" key="1">
    <citation type="submission" date="2019-02" db="EMBL/GenBank/DDBJ databases">
        <title>Deep-cultivation of Planctomycetes and their phenomic and genomic characterization uncovers novel biology.</title>
        <authorList>
            <person name="Wiegand S."/>
            <person name="Jogler M."/>
            <person name="Boedeker C."/>
            <person name="Pinto D."/>
            <person name="Vollmers J."/>
            <person name="Rivas-Marin E."/>
            <person name="Kohn T."/>
            <person name="Peeters S.H."/>
            <person name="Heuer A."/>
            <person name="Rast P."/>
            <person name="Oberbeckmann S."/>
            <person name="Bunk B."/>
            <person name="Jeske O."/>
            <person name="Meyerdierks A."/>
            <person name="Storesund J.E."/>
            <person name="Kallscheuer N."/>
            <person name="Luecker S."/>
            <person name="Lage O.M."/>
            <person name="Pohl T."/>
            <person name="Merkel B.J."/>
            <person name="Hornburger P."/>
            <person name="Mueller R.-W."/>
            <person name="Bruemmer F."/>
            <person name="Labrenz M."/>
            <person name="Spormann A.M."/>
            <person name="Op den Camp H."/>
            <person name="Overmann J."/>
            <person name="Amann R."/>
            <person name="Jetten M.S.M."/>
            <person name="Mascher T."/>
            <person name="Medema M.H."/>
            <person name="Devos D.P."/>
            <person name="Kaster A.-K."/>
            <person name="Ovreas L."/>
            <person name="Rohde M."/>
            <person name="Galperin M.Y."/>
            <person name="Jogler C."/>
        </authorList>
    </citation>
    <scope>NUCLEOTIDE SEQUENCE [LARGE SCALE GENOMIC DNA]</scope>
    <source>
        <strain evidence="2 3">ETA_A1</strain>
    </source>
</reference>
<feature type="signal peptide" evidence="1">
    <location>
        <begin position="1"/>
        <end position="23"/>
    </location>
</feature>
<evidence type="ECO:0000313" key="3">
    <source>
        <dbReference type="Proteomes" id="UP000319576"/>
    </source>
</evidence>
<evidence type="ECO:0008006" key="4">
    <source>
        <dbReference type="Google" id="ProtNLM"/>
    </source>
</evidence>
<evidence type="ECO:0000313" key="2">
    <source>
        <dbReference type="EMBL" id="QDU21074.1"/>
    </source>
</evidence>
<keyword evidence="3" id="KW-1185">Reference proteome</keyword>
<dbReference type="Proteomes" id="UP000319576">
    <property type="component" value="Chromosome"/>
</dbReference>
<protein>
    <recommendedName>
        <fullName evidence="4">Outer membrane beta-barrel protein</fullName>
    </recommendedName>
</protein>
<organism evidence="2 3">
    <name type="scientific">Urbifossiella limnaea</name>
    <dbReference type="NCBI Taxonomy" id="2528023"/>
    <lineage>
        <taxon>Bacteria</taxon>
        <taxon>Pseudomonadati</taxon>
        <taxon>Planctomycetota</taxon>
        <taxon>Planctomycetia</taxon>
        <taxon>Gemmatales</taxon>
        <taxon>Gemmataceae</taxon>
        <taxon>Urbifossiella</taxon>
    </lineage>
</organism>
<dbReference type="Pfam" id="PF05150">
    <property type="entry name" value="Legionella_OMP"/>
    <property type="match status" value="1"/>
</dbReference>
<dbReference type="OrthoDB" id="257825at2"/>
<sequence length="505" mass="54598" precursor="true">MRQWFIKGAVLAAALGGTGRAYAQDGPPDSPLDFLESTYTARGQAPANVGFDAGLNTEPTLPIPTGAAGSPGFYASAEYVMLTQTRTLGDQVVAYRGLIDSTGLLSGNAGTYIGQGVEALNTNQLGRTTYTPGFQVELGYRFEDGTRLYGNYMQLFDAHYSASASLVAEGFQAGPNLVNSFLVSPVYNFNPQYSGPASKLVQDLPGVGSRTVTQFVITGATVTVTQPPPLSNAPPIITTTPTVGTIQVSVPANQIIVTRPTQIGNVTAVNGNTGALLSSTPVIVNQPQGVAGGNPGFNAYGIWNGASVMDMKFTQRYQQAEIGARIPVFQTDYSRVYGIAGVKFGWFFERFNWRTVSYDINGVAREVDQAFYTNTLSQRLYGPMVGAGHEIFVSNQFSLSCDLTAAMLLGVIKERTTYELGDKSNRAKRSNNEWALVPNANANLNLWWYPVEGVQVRVGYNALTYFNTQRMEEPVSFNVGAIDPKYDTQWFRLLHGVNVGVGLFF</sequence>
<dbReference type="KEGG" id="uli:ETAA1_30390"/>
<proteinExistence type="predicted"/>
<gene>
    <name evidence="2" type="ORF">ETAA1_30390</name>
</gene>
<dbReference type="AlphaFoldDB" id="A0A517XUB3"/>
<dbReference type="RefSeq" id="WP_145239721.1">
    <property type="nucleotide sequence ID" value="NZ_CP036273.1"/>
</dbReference>
<keyword evidence="1" id="KW-0732">Signal</keyword>
<dbReference type="InterPro" id="IPR007825">
    <property type="entry name" value="Major_OMP_Legionella"/>
</dbReference>
<accession>A0A517XUB3</accession>
<dbReference type="EMBL" id="CP036273">
    <property type="protein sequence ID" value="QDU21074.1"/>
    <property type="molecule type" value="Genomic_DNA"/>
</dbReference>
<name>A0A517XUB3_9BACT</name>
<feature type="chain" id="PRO_5021781473" description="Outer membrane beta-barrel protein" evidence="1">
    <location>
        <begin position="24"/>
        <end position="505"/>
    </location>
</feature>
<evidence type="ECO:0000256" key="1">
    <source>
        <dbReference type="SAM" id="SignalP"/>
    </source>
</evidence>